<keyword evidence="1" id="KW-0732">Signal</keyword>
<dbReference type="STRING" id="1177179.A11A3_02337"/>
<dbReference type="eggNOG" id="COG2984">
    <property type="taxonomic scope" value="Bacteria"/>
</dbReference>
<evidence type="ECO:0008006" key="4">
    <source>
        <dbReference type="Google" id="ProtNLM"/>
    </source>
</evidence>
<gene>
    <name evidence="2" type="ORF">A11A3_02337</name>
</gene>
<dbReference type="PANTHER" id="PTHR35271">
    <property type="entry name" value="ABC TRANSPORTER, SUBSTRATE-BINDING LIPOPROTEIN-RELATED"/>
    <property type="match status" value="1"/>
</dbReference>
<feature type="chain" id="PRO_5003948640" description="ABC transporter substrate-binding protein" evidence="1">
    <location>
        <begin position="25"/>
        <end position="284"/>
    </location>
</feature>
<accession>L0WIJ8</accession>
<feature type="signal peptide" evidence="1">
    <location>
        <begin position="1"/>
        <end position="24"/>
    </location>
</feature>
<evidence type="ECO:0000256" key="1">
    <source>
        <dbReference type="SAM" id="SignalP"/>
    </source>
</evidence>
<dbReference type="InterPro" id="IPR007487">
    <property type="entry name" value="ABC_transpt-TYRBP-like"/>
</dbReference>
<keyword evidence="3" id="KW-1185">Reference proteome</keyword>
<dbReference type="AlphaFoldDB" id="L0WIJ8"/>
<evidence type="ECO:0000313" key="2">
    <source>
        <dbReference type="EMBL" id="EKF75670.1"/>
    </source>
</evidence>
<dbReference type="RefSeq" id="WP_008927654.1">
    <property type="nucleotide sequence ID" value="NZ_AMRJ01000002.1"/>
</dbReference>
<dbReference type="Proteomes" id="UP000010164">
    <property type="component" value="Unassembled WGS sequence"/>
</dbReference>
<dbReference type="OrthoDB" id="9178917at2"/>
<protein>
    <recommendedName>
        <fullName evidence="4">ABC transporter substrate-binding protein</fullName>
    </recommendedName>
</protein>
<organism evidence="2 3">
    <name type="scientific">Alcanivorax hongdengensis A-11-3</name>
    <dbReference type="NCBI Taxonomy" id="1177179"/>
    <lineage>
        <taxon>Bacteria</taxon>
        <taxon>Pseudomonadati</taxon>
        <taxon>Pseudomonadota</taxon>
        <taxon>Gammaproteobacteria</taxon>
        <taxon>Oceanospirillales</taxon>
        <taxon>Alcanivoracaceae</taxon>
        <taxon>Alcanivorax</taxon>
    </lineage>
</organism>
<dbReference type="EMBL" id="AMRJ01000002">
    <property type="protein sequence ID" value="EKF75670.1"/>
    <property type="molecule type" value="Genomic_DNA"/>
</dbReference>
<sequence length="284" mass="30257">MSAARLPLRFLFLGCLLCSALAVAEPLPVGVMGDDNTFRRGFESALQESSGPWVLVSVDQAQALVAIGDAAFERALKTKLPVLGVYISRPLANRWQEAGCQCSAIWAGVSLDDQLAVIRTMMPLARKVGVVVSPNSAWREAELAVVPGSVTLKALPADTPAHLGDVLRDNLNELDAVLLPVDDQLLDAGAAKLVLLTSYRRRRPVFGPDLAFVNAGSVASAYASGADLVAATRQQLQHFAAAGRWLPSAFVHSPSLSVNEHVAGSFDLRYRDSYSLEQALGGKP</sequence>
<reference evidence="2 3" key="1">
    <citation type="journal article" date="2012" name="J. Bacteriol.">
        <title>Genome Sequence of the Alkane-Degrading Bacterium Alcanivorax hongdengensis Type Strain A-11-3.</title>
        <authorList>
            <person name="Lai Q."/>
            <person name="Shao Z."/>
        </authorList>
    </citation>
    <scope>NUCLEOTIDE SEQUENCE [LARGE SCALE GENOMIC DNA]</scope>
    <source>
        <strain evidence="2 3">A-11-3</strain>
    </source>
</reference>
<comment type="caution">
    <text evidence="2">The sequence shown here is derived from an EMBL/GenBank/DDBJ whole genome shotgun (WGS) entry which is preliminary data.</text>
</comment>
<evidence type="ECO:0000313" key="3">
    <source>
        <dbReference type="Proteomes" id="UP000010164"/>
    </source>
</evidence>
<dbReference type="PANTHER" id="PTHR35271:SF1">
    <property type="entry name" value="ABC TRANSPORTER, SUBSTRATE-BINDING LIPOPROTEIN"/>
    <property type="match status" value="1"/>
</dbReference>
<name>L0WIJ8_9GAMM</name>
<proteinExistence type="predicted"/>
<dbReference type="Gene3D" id="3.40.50.2300">
    <property type="match status" value="1"/>
</dbReference>
<dbReference type="PATRIC" id="fig|1177179.3.peg.462"/>